<evidence type="ECO:0000313" key="3">
    <source>
        <dbReference type="EMBL" id="VVN71847.1"/>
    </source>
</evidence>
<dbReference type="Proteomes" id="UP000325375">
    <property type="component" value="Unassembled WGS sequence"/>
</dbReference>
<name>A0A5E7A6U8_PSEFL</name>
<organism evidence="3 4">
    <name type="scientific">Pseudomonas fluorescens</name>
    <dbReference type="NCBI Taxonomy" id="294"/>
    <lineage>
        <taxon>Bacteria</taxon>
        <taxon>Pseudomonadati</taxon>
        <taxon>Pseudomonadota</taxon>
        <taxon>Gammaproteobacteria</taxon>
        <taxon>Pseudomonadales</taxon>
        <taxon>Pseudomonadaceae</taxon>
        <taxon>Pseudomonas</taxon>
    </lineage>
</organism>
<protein>
    <recommendedName>
        <fullName evidence="2">DUF4236 domain-containing protein</fullName>
    </recommendedName>
</protein>
<evidence type="ECO:0000259" key="2">
    <source>
        <dbReference type="Pfam" id="PF14020"/>
    </source>
</evidence>
<dbReference type="InterPro" id="IPR025330">
    <property type="entry name" value="DUF4236"/>
</dbReference>
<keyword evidence="1" id="KW-0812">Transmembrane</keyword>
<dbReference type="Pfam" id="PF14020">
    <property type="entry name" value="DUF4236"/>
    <property type="match status" value="1"/>
</dbReference>
<dbReference type="RefSeq" id="WP_150601515.1">
    <property type="nucleotide sequence ID" value="NZ_CABVHX010000001.1"/>
</dbReference>
<gene>
    <name evidence="3" type="ORF">PS718_00481</name>
</gene>
<sequence length="98" mass="10238">MAFRIRKSFKIAPGIRLNVSKSGLSTSVGGKGTTVNLSKRGTKVTHSLPGIGISTSKLYGGGKAARPSYSAPSAKPGFGSYLLTFLIIAGVLWAIFHK</sequence>
<feature type="transmembrane region" description="Helical" evidence="1">
    <location>
        <begin position="78"/>
        <end position="96"/>
    </location>
</feature>
<reference evidence="3 4" key="1">
    <citation type="submission" date="2019-09" db="EMBL/GenBank/DDBJ databases">
        <authorList>
            <person name="Chandra G."/>
            <person name="Truman W A."/>
        </authorList>
    </citation>
    <scope>NUCLEOTIDE SEQUENCE [LARGE SCALE GENOMIC DNA]</scope>
    <source>
        <strain evidence="3">PS718</strain>
    </source>
</reference>
<proteinExistence type="predicted"/>
<keyword evidence="1" id="KW-1133">Transmembrane helix</keyword>
<dbReference type="EMBL" id="CABVHX010000001">
    <property type="protein sequence ID" value="VVN71847.1"/>
    <property type="molecule type" value="Genomic_DNA"/>
</dbReference>
<evidence type="ECO:0000313" key="4">
    <source>
        <dbReference type="Proteomes" id="UP000325375"/>
    </source>
</evidence>
<keyword evidence="1" id="KW-0472">Membrane</keyword>
<accession>A0A5E7A6U8</accession>
<feature type="domain" description="DUF4236" evidence="2">
    <location>
        <begin position="3"/>
        <end position="54"/>
    </location>
</feature>
<evidence type="ECO:0000256" key="1">
    <source>
        <dbReference type="SAM" id="Phobius"/>
    </source>
</evidence>
<dbReference type="AlphaFoldDB" id="A0A5E7A6U8"/>